<sequence>MIKTKKKVFANVSFTVLLLVLINTSVFAAYPSKATMDNTWGFEKGDSTEKQLIYHQQGNLNWKGHVDFAMNEININPADISCYYGTSEDLANIVVTSNYWPDATWSGSTYAPIGLEPKTIELNSSAELTDWQRDAVTTHEFVHIWGINDSRNKNSISYGFTPVNYRTITDDVTTLLKNRYNEEVK</sequence>
<accession>A0A4V1LD10</accession>
<dbReference type="RefSeq" id="WP_039261280.1">
    <property type="nucleotide sequence ID" value="NZ_AP026818.1"/>
</dbReference>
<keyword evidence="1" id="KW-0732">Signal</keyword>
<name>A0A4V1LD10_CLOTA</name>
<dbReference type="InterPro" id="IPR024079">
    <property type="entry name" value="MetalloPept_cat_dom_sf"/>
</dbReference>
<evidence type="ECO:0000313" key="4">
    <source>
        <dbReference type="EMBL" id="RXI52347.1"/>
    </source>
</evidence>
<dbReference type="Gene3D" id="3.40.390.10">
    <property type="entry name" value="Collagenase (Catalytic Domain)"/>
    <property type="match status" value="1"/>
</dbReference>
<evidence type="ECO:0000313" key="6">
    <source>
        <dbReference type="Proteomes" id="UP000290921"/>
    </source>
</evidence>
<evidence type="ECO:0000313" key="2">
    <source>
        <dbReference type="EMBL" id="BDR81211.1"/>
    </source>
</evidence>
<protein>
    <recommendedName>
        <fullName evidence="8">Peptidase M10 metallopeptidase domain-containing protein</fullName>
    </recommendedName>
</protein>
<evidence type="ECO:0000313" key="5">
    <source>
        <dbReference type="Proteomes" id="UP000290273"/>
    </source>
</evidence>
<dbReference type="Proteomes" id="UP000290273">
    <property type="component" value="Unassembled WGS sequence"/>
</dbReference>
<dbReference type="AlphaFoldDB" id="A0A4V1LD10"/>
<evidence type="ECO:0000313" key="3">
    <source>
        <dbReference type="EMBL" id="RXI49354.1"/>
    </source>
</evidence>
<feature type="signal peptide" evidence="1">
    <location>
        <begin position="1"/>
        <end position="28"/>
    </location>
</feature>
<feature type="chain" id="PRO_5044610015" description="Peptidase M10 metallopeptidase domain-containing protein" evidence="1">
    <location>
        <begin position="29"/>
        <end position="185"/>
    </location>
</feature>
<gene>
    <name evidence="3" type="ORF">DP130_04690</name>
    <name evidence="4" type="ORF">DP131_12475</name>
    <name evidence="2" type="ORF">K234311028_14570</name>
</gene>
<evidence type="ECO:0000256" key="1">
    <source>
        <dbReference type="SAM" id="SignalP"/>
    </source>
</evidence>
<dbReference type="GO" id="GO:0008237">
    <property type="term" value="F:metallopeptidase activity"/>
    <property type="evidence" value="ECO:0007669"/>
    <property type="project" value="InterPro"/>
</dbReference>
<proteinExistence type="predicted"/>
<dbReference type="EMBL" id="QMAU01000050">
    <property type="protein sequence ID" value="RXI52347.1"/>
    <property type="molecule type" value="Genomic_DNA"/>
</dbReference>
<reference evidence="5 6" key="1">
    <citation type="submission" date="2018-06" db="EMBL/GenBank/DDBJ databases">
        <title>Genome conservation of Clostridium tetani.</title>
        <authorList>
            <person name="Bruggemann H."/>
            <person name="Popoff M.R."/>
        </authorList>
    </citation>
    <scope>NUCLEOTIDE SEQUENCE [LARGE SCALE GENOMIC DNA]</scope>
    <source>
        <strain evidence="3 6">2017.061</strain>
        <strain evidence="4 5">63.05</strain>
    </source>
</reference>
<dbReference type="Proteomes" id="UP000290921">
    <property type="component" value="Unassembled WGS sequence"/>
</dbReference>
<dbReference type="EMBL" id="AP026818">
    <property type="protein sequence ID" value="BDR81211.1"/>
    <property type="molecule type" value="Genomic_DNA"/>
</dbReference>
<organism evidence="3 6">
    <name type="scientific">Clostridium tetani</name>
    <dbReference type="NCBI Taxonomy" id="1513"/>
    <lineage>
        <taxon>Bacteria</taxon>
        <taxon>Bacillati</taxon>
        <taxon>Bacillota</taxon>
        <taxon>Clostridia</taxon>
        <taxon>Eubacteriales</taxon>
        <taxon>Clostridiaceae</taxon>
        <taxon>Clostridium</taxon>
    </lineage>
</organism>
<evidence type="ECO:0008006" key="8">
    <source>
        <dbReference type="Google" id="ProtNLM"/>
    </source>
</evidence>
<dbReference type="SUPFAM" id="SSF55486">
    <property type="entry name" value="Metalloproteases ('zincins'), catalytic domain"/>
    <property type="match status" value="1"/>
</dbReference>
<dbReference type="Proteomes" id="UP001321763">
    <property type="component" value="Chromosome"/>
</dbReference>
<evidence type="ECO:0000313" key="7">
    <source>
        <dbReference type="Proteomes" id="UP001321763"/>
    </source>
</evidence>
<reference evidence="2 7" key="2">
    <citation type="submission" date="2022-09" db="EMBL/GenBank/DDBJ databases">
        <title>complete genome sequences of Clostridium tetani str. KHSU-234311-028 isolated from soil.</title>
        <authorList>
            <person name="Sekizuka T."/>
            <person name="Shitada C."/>
            <person name="Takahashi M."/>
            <person name="Kuroda M."/>
        </authorList>
    </citation>
    <scope>NUCLEOTIDE SEQUENCE [LARGE SCALE GENOMIC DNA]</scope>
    <source>
        <strain evidence="2 7">KHSU-234311-028</strain>
    </source>
</reference>
<dbReference type="EMBL" id="QMAP01000004">
    <property type="protein sequence ID" value="RXI49354.1"/>
    <property type="molecule type" value="Genomic_DNA"/>
</dbReference>